<evidence type="ECO:0000259" key="16">
    <source>
        <dbReference type="Pfam" id="PF01266"/>
    </source>
</evidence>
<protein>
    <recommendedName>
        <fullName evidence="7 14">Glycerol-3-phosphate dehydrogenase</fullName>
        <ecNumber evidence="7 14">1.1.5.3</ecNumber>
    </recommendedName>
</protein>
<evidence type="ECO:0000259" key="15">
    <source>
        <dbReference type="Pfam" id="PF00890"/>
    </source>
</evidence>
<comment type="cofactor">
    <cofactor evidence="2 14">
        <name>FAD</name>
        <dbReference type="ChEBI" id="CHEBI:57692"/>
    </cofactor>
</comment>
<dbReference type="CDD" id="cd19946">
    <property type="entry name" value="GlpA-like_Fer2_BFD-like"/>
    <property type="match status" value="1"/>
</dbReference>
<evidence type="ECO:0000313" key="19">
    <source>
        <dbReference type="Proteomes" id="UP000185608"/>
    </source>
</evidence>
<comment type="cofactor">
    <cofactor evidence="1">
        <name>FMN</name>
        <dbReference type="ChEBI" id="CHEBI:58210"/>
    </cofactor>
</comment>
<dbReference type="GO" id="GO:0009331">
    <property type="term" value="C:glycerol-3-phosphate dehydrogenase (FAD) complex"/>
    <property type="evidence" value="ECO:0007669"/>
    <property type="project" value="UniProtKB-UniRule"/>
</dbReference>
<dbReference type="InterPro" id="IPR007419">
    <property type="entry name" value="BFD-like_2Fe2S-bd_dom"/>
</dbReference>
<dbReference type="PROSITE" id="PS00977">
    <property type="entry name" value="FAD_G3PDH_1"/>
    <property type="match status" value="1"/>
</dbReference>
<dbReference type="PRINTS" id="PR01001">
    <property type="entry name" value="FADG3PDH"/>
</dbReference>
<dbReference type="KEGG" id="halh:HTSR_0841"/>
<dbReference type="EC" id="1.1.5.3" evidence="7 14"/>
<dbReference type="InterPro" id="IPR006076">
    <property type="entry name" value="FAD-dep_OxRdtase"/>
</dbReference>
<evidence type="ECO:0000256" key="6">
    <source>
        <dbReference type="ARBA" id="ARBA00011331"/>
    </source>
</evidence>
<dbReference type="InterPro" id="IPR036188">
    <property type="entry name" value="FAD/NAD-bd_sf"/>
</dbReference>
<comment type="similarity">
    <text evidence="5 14">Belongs to the FAD-dependent glycerol-3-phosphate dehydrogenase family.</text>
</comment>
<evidence type="ECO:0000259" key="17">
    <source>
        <dbReference type="Pfam" id="PF04324"/>
    </source>
</evidence>
<evidence type="ECO:0000256" key="5">
    <source>
        <dbReference type="ARBA" id="ARBA00007330"/>
    </source>
</evidence>
<reference evidence="18 19" key="1">
    <citation type="submission" date="2016-06" db="EMBL/GenBank/DDBJ databases">
        <title>Discovery of anaerobic lithoheterotrophic haloarchaeon capable of sulfur respiration by hydrogen and formate.</title>
        <authorList>
            <person name="Sorokin D.Y."/>
            <person name="Kublanov I.V."/>
            <person name="Roman P."/>
            <person name="Sinninghe Damste J.S."/>
            <person name="Golyshin P.N."/>
            <person name="Rojo D."/>
            <person name="Ciordia S."/>
            <person name="Mena Md.C."/>
            <person name="Ferrer M."/>
            <person name="Smedile F."/>
            <person name="Messina E."/>
            <person name="La Cono V."/>
            <person name="Yakimov M.M."/>
        </authorList>
    </citation>
    <scope>NUCLEOTIDE SEQUENCE [LARGE SCALE GENOMIC DNA]</scope>
    <source>
        <strain evidence="18 19">HTSR1</strain>
    </source>
</reference>
<dbReference type="Gene3D" id="3.30.9.10">
    <property type="entry name" value="D-Amino Acid Oxidase, subunit A, domain 2"/>
    <property type="match status" value="1"/>
</dbReference>
<dbReference type="GO" id="GO:0019563">
    <property type="term" value="P:glycerol catabolic process"/>
    <property type="evidence" value="ECO:0007669"/>
    <property type="project" value="UniProtKB-UniPathway"/>
</dbReference>
<evidence type="ECO:0000256" key="12">
    <source>
        <dbReference type="ARBA" id="ARBA00023136"/>
    </source>
</evidence>
<dbReference type="Gene3D" id="3.50.50.60">
    <property type="entry name" value="FAD/NAD(P)-binding domain"/>
    <property type="match status" value="2"/>
</dbReference>
<dbReference type="Pfam" id="PF01266">
    <property type="entry name" value="DAO"/>
    <property type="match status" value="1"/>
</dbReference>
<comment type="subunit">
    <text evidence="6">Composed of a catalytic GlpA/B dimer and of membrane bound GlpC.</text>
</comment>
<dbReference type="PATRIC" id="fig|1855411.3.peg.837"/>
<dbReference type="STRING" id="1873524.HSR6_0869"/>
<evidence type="ECO:0000256" key="1">
    <source>
        <dbReference type="ARBA" id="ARBA00001917"/>
    </source>
</evidence>
<dbReference type="GO" id="GO:0004368">
    <property type="term" value="F:glycerol-3-phosphate dehydrogenase (quinone) activity"/>
    <property type="evidence" value="ECO:0007669"/>
    <property type="project" value="UniProtKB-EC"/>
</dbReference>
<dbReference type="Proteomes" id="UP000185608">
    <property type="component" value="Chromosome"/>
</dbReference>
<keyword evidence="8" id="KW-1003">Cell membrane</keyword>
<dbReference type="InterPro" id="IPR003953">
    <property type="entry name" value="FAD-dep_OxRdtase_2_FAD-bd"/>
</dbReference>
<dbReference type="Gene3D" id="1.10.10.1100">
    <property type="entry name" value="BFD-like [2Fe-2S]-binding domain"/>
    <property type="match status" value="1"/>
</dbReference>
<dbReference type="GO" id="GO:0005886">
    <property type="term" value="C:plasma membrane"/>
    <property type="evidence" value="ECO:0007669"/>
    <property type="project" value="UniProtKB-SubCell"/>
</dbReference>
<dbReference type="NCBIfam" id="TIGR03377">
    <property type="entry name" value="glycerol3P_GlpA"/>
    <property type="match status" value="1"/>
</dbReference>
<evidence type="ECO:0000256" key="3">
    <source>
        <dbReference type="ARBA" id="ARBA00004202"/>
    </source>
</evidence>
<dbReference type="GO" id="GO:0006072">
    <property type="term" value="P:glycerol-3-phosphate metabolic process"/>
    <property type="evidence" value="ECO:0007669"/>
    <property type="project" value="UniProtKB-UniRule"/>
</dbReference>
<accession>A0A1D8S3V5</accession>
<name>A0A1D8S3V5_9EURY</name>
<dbReference type="Pfam" id="PF00890">
    <property type="entry name" value="FAD_binding_2"/>
    <property type="match status" value="1"/>
</dbReference>
<gene>
    <name evidence="18" type="primary">glpA</name>
    <name evidence="18" type="ORF">HTSR_0841</name>
</gene>
<evidence type="ECO:0000256" key="10">
    <source>
        <dbReference type="ARBA" id="ARBA00022827"/>
    </source>
</evidence>
<comment type="catalytic activity">
    <reaction evidence="13 14">
        <text>a quinone + sn-glycerol 3-phosphate = dihydroxyacetone phosphate + a quinol</text>
        <dbReference type="Rhea" id="RHEA:18977"/>
        <dbReference type="ChEBI" id="CHEBI:24646"/>
        <dbReference type="ChEBI" id="CHEBI:57597"/>
        <dbReference type="ChEBI" id="CHEBI:57642"/>
        <dbReference type="ChEBI" id="CHEBI:132124"/>
        <dbReference type="EC" id="1.1.5.3"/>
    </reaction>
</comment>
<evidence type="ECO:0000256" key="7">
    <source>
        <dbReference type="ARBA" id="ARBA00013029"/>
    </source>
</evidence>
<proteinExistence type="inferred from homology"/>
<comment type="subcellular location">
    <subcellularLocation>
        <location evidence="3">Cell membrane</location>
        <topology evidence="3">Peripheral membrane protein</topology>
    </subcellularLocation>
</comment>
<dbReference type="UniPathway" id="UPA00618">
    <property type="reaction ID" value="UER00673"/>
</dbReference>
<organism evidence="18 19">
    <name type="scientific">Halodesulfurarchaeum formicicum</name>
    <dbReference type="NCBI Taxonomy" id="1873524"/>
    <lineage>
        <taxon>Archaea</taxon>
        <taxon>Methanobacteriati</taxon>
        <taxon>Methanobacteriota</taxon>
        <taxon>Stenosarchaea group</taxon>
        <taxon>Halobacteria</taxon>
        <taxon>Halobacteriales</taxon>
        <taxon>Halobacteriaceae</taxon>
        <taxon>Halodesulfurarchaeum</taxon>
    </lineage>
</organism>
<dbReference type="PANTHER" id="PTHR11985">
    <property type="entry name" value="GLYCEROL-3-PHOSPHATE DEHYDROGENASE"/>
    <property type="match status" value="1"/>
</dbReference>
<evidence type="ECO:0000256" key="11">
    <source>
        <dbReference type="ARBA" id="ARBA00023002"/>
    </source>
</evidence>
<dbReference type="PROSITE" id="PS00978">
    <property type="entry name" value="FAD_G3PDH_2"/>
    <property type="match status" value="1"/>
</dbReference>
<dbReference type="AlphaFoldDB" id="A0A1D8S3V5"/>
<evidence type="ECO:0000256" key="13">
    <source>
        <dbReference type="ARBA" id="ARBA00049055"/>
    </source>
</evidence>
<dbReference type="PANTHER" id="PTHR11985:SF15">
    <property type="entry name" value="GLYCEROL-3-PHOSPHATE DEHYDROGENASE, MITOCHONDRIAL"/>
    <property type="match status" value="1"/>
</dbReference>
<dbReference type="EMBL" id="CP016070">
    <property type="protein sequence ID" value="AOW80027.1"/>
    <property type="molecule type" value="Genomic_DNA"/>
</dbReference>
<sequence>MGKRVVVVGGGVTGVGVARDLAMRGADVTLLERDRLAGGTSGRMHGLLHSGARYALSDPDAAEECLHENAILREIASHCIEDTGGLFVSLPEDDPDYYDSKLAACRELGIPTDELSPEAARELEPALSTDLDRAFRVPDGAIDPFRLIVANAKSAANHGAKIETDTPVTGLLVEDGQVVGVRTGDERTIRANHVVNAAGPWAGQLFADLAVDVPLAPAQGAMAVTNARPVETVINRCRPTDEGDILVPHETTAILGTTDRAIDGPDAISETREEIELLREELAKLVPELADTRLIRTYWGVRPLYDPDEGGASGRDFAVLDHGERDDLPGVTTVVGGKLTTYRLMAEAVSDAVAEKLGLDAPCRTAEEPLPGSGDRPGWEAVASRYDLRNPVAHRTATRLGDRTEPVLDDAQPNPVVCECEGVTDAEIRDAIRDVGADLDGVRSRTRATMGPCQGGVCAHRIAGVLAEAVGSDPAWSELSSLVAERDRGQRHLDSPAQRAQIERNRLRRGRLLNLAAGKASDGLPLGDFATGTASAAGHSSQEYGQSSPTTGPQDVIVYGGGLAARLAALAAAQEGVSVALLTPDSLTPDGFTGMVDLLGSLPGDTGLVADPIPAVDSLPDSHPLRRAGAAGVREALDRFDAVVGSTLAGSATERNGLVSSPVGTPLPVARYPPSFEPGLLSRRSDTLLVGFESIPDFPAKFAAETLSNRVPYAVRGATIELCATAPERPVRRLARALDRNERWPSDEPIRSTLAQVLDRVHEGESRIGLPSMLGIEATFEIRSELSTQLGAKVFELPVPAPSAAAIRLSDRLDAQLRAHGVEVRQRVEDLALAGQARIEAVDVQNGPRYEASQVVLATGGVAAGGLTTDRSGVQEPTFGLPVEHQTDHQAGLAVDPDWRPGANGVICHPNLRAAGSILGGFDPATEHSRAGVEIVTGVQAGLAAAREVTR</sequence>
<evidence type="ECO:0000256" key="4">
    <source>
        <dbReference type="ARBA" id="ARBA00005157"/>
    </source>
</evidence>
<evidence type="ECO:0000256" key="8">
    <source>
        <dbReference type="ARBA" id="ARBA00022475"/>
    </source>
</evidence>
<comment type="pathway">
    <text evidence="4">Polyol metabolism; glycerol degradation via glycerol kinase pathway; glycerone phosphate from sn-glycerol 3-phosphate (anaerobic route): step 1/1.</text>
</comment>
<keyword evidence="9 14" id="KW-0285">Flavoprotein</keyword>
<evidence type="ECO:0000256" key="9">
    <source>
        <dbReference type="ARBA" id="ARBA00022630"/>
    </source>
</evidence>
<dbReference type="InterPro" id="IPR017752">
    <property type="entry name" value="G3P_DH_GlpA_su"/>
</dbReference>
<feature type="domain" description="FAD-dependent oxidoreductase 2 FAD-binding" evidence="15">
    <location>
        <begin position="555"/>
        <end position="929"/>
    </location>
</feature>
<dbReference type="InterPro" id="IPR041854">
    <property type="entry name" value="BFD-like_2Fe2S-bd_dom_sf"/>
</dbReference>
<dbReference type="GO" id="GO:0010181">
    <property type="term" value="F:FMN binding"/>
    <property type="evidence" value="ECO:0007669"/>
    <property type="project" value="InterPro"/>
</dbReference>
<dbReference type="NCBIfam" id="NF008313">
    <property type="entry name" value="PRK11101.1"/>
    <property type="match status" value="1"/>
</dbReference>
<feature type="domain" description="BFD-like [2Fe-2S]-binding" evidence="17">
    <location>
        <begin position="416"/>
        <end position="468"/>
    </location>
</feature>
<evidence type="ECO:0000256" key="14">
    <source>
        <dbReference type="RuleBase" id="RU361217"/>
    </source>
</evidence>
<evidence type="ECO:0000313" key="18">
    <source>
        <dbReference type="EMBL" id="AOW80027.1"/>
    </source>
</evidence>
<dbReference type="GO" id="GO:0050660">
    <property type="term" value="F:flavin adenine dinucleotide binding"/>
    <property type="evidence" value="ECO:0007669"/>
    <property type="project" value="InterPro"/>
</dbReference>
<dbReference type="InterPro" id="IPR000447">
    <property type="entry name" value="G3P_DH_FAD-dep"/>
</dbReference>
<keyword evidence="12" id="KW-0472">Membrane</keyword>
<dbReference type="SUPFAM" id="SSF51905">
    <property type="entry name" value="FAD/NAD(P)-binding domain"/>
    <property type="match status" value="2"/>
</dbReference>
<keyword evidence="11 14" id="KW-0560">Oxidoreductase</keyword>
<evidence type="ECO:0000256" key="2">
    <source>
        <dbReference type="ARBA" id="ARBA00001974"/>
    </source>
</evidence>
<feature type="domain" description="FAD dependent oxidoreductase" evidence="16">
    <location>
        <begin position="4"/>
        <end position="342"/>
    </location>
</feature>
<dbReference type="Pfam" id="PF04324">
    <property type="entry name" value="Fer2_BFD"/>
    <property type="match status" value="1"/>
</dbReference>
<keyword evidence="10" id="KW-0274">FAD</keyword>